<feature type="signal peptide" evidence="1">
    <location>
        <begin position="1"/>
        <end position="19"/>
    </location>
</feature>
<feature type="chain" id="PRO_5032644150" description="Lipoprotein" evidence="1">
    <location>
        <begin position="20"/>
        <end position="180"/>
    </location>
</feature>
<evidence type="ECO:0000256" key="1">
    <source>
        <dbReference type="SAM" id="SignalP"/>
    </source>
</evidence>
<proteinExistence type="predicted"/>
<sequence>MKRLLAISTVLTLSLLLNSCDPFEEYFINLKMDQQFQLYGIGPNITQQTNFCLNNYDDYNDNVDKIEQIKYVDAAYLTINASEGLNSDNLSLKLYESDGNTLLFDYNLPSFVASDYSNKALHIQLTQTEKERINQYLSHHQQNNCFVAVLTAENVRSNNSLPYFSLQAKIEFVAELKLKP</sequence>
<evidence type="ECO:0008006" key="3">
    <source>
        <dbReference type="Google" id="ProtNLM"/>
    </source>
</evidence>
<accession>A0A832G881</accession>
<evidence type="ECO:0000313" key="2">
    <source>
        <dbReference type="EMBL" id="HGT49092.1"/>
    </source>
</evidence>
<reference evidence="2" key="1">
    <citation type="journal article" date="2020" name="mSystems">
        <title>Genome- and Community-Level Interaction Insights into Carbon Utilization and Element Cycling Functions of Hydrothermarchaeota in Hydrothermal Sediment.</title>
        <authorList>
            <person name="Zhou Z."/>
            <person name="Liu Y."/>
            <person name="Xu W."/>
            <person name="Pan J."/>
            <person name="Luo Z.H."/>
            <person name="Li M."/>
        </authorList>
    </citation>
    <scope>NUCLEOTIDE SEQUENCE [LARGE SCALE GENOMIC DNA]</scope>
    <source>
        <strain evidence="2">SpSt-500</strain>
    </source>
</reference>
<gene>
    <name evidence="2" type="ORF">ENS56_13730</name>
</gene>
<dbReference type="EMBL" id="DSVI01000025">
    <property type="protein sequence ID" value="HGT49092.1"/>
    <property type="molecule type" value="Genomic_DNA"/>
</dbReference>
<keyword evidence="1" id="KW-0732">Signal</keyword>
<organism evidence="2">
    <name type="scientific">Ignavibacterium album</name>
    <dbReference type="NCBI Taxonomy" id="591197"/>
    <lineage>
        <taxon>Bacteria</taxon>
        <taxon>Pseudomonadati</taxon>
        <taxon>Ignavibacteriota</taxon>
        <taxon>Ignavibacteria</taxon>
        <taxon>Ignavibacteriales</taxon>
        <taxon>Ignavibacteriaceae</taxon>
        <taxon>Ignavibacterium</taxon>
    </lineage>
</organism>
<dbReference type="AlphaFoldDB" id="A0A832G881"/>
<protein>
    <recommendedName>
        <fullName evidence="3">Lipoprotein</fullName>
    </recommendedName>
</protein>
<comment type="caution">
    <text evidence="2">The sequence shown here is derived from an EMBL/GenBank/DDBJ whole genome shotgun (WGS) entry which is preliminary data.</text>
</comment>
<name>A0A832G881_9BACT</name>